<comment type="caution">
    <text evidence="1">The sequence shown here is derived from an EMBL/GenBank/DDBJ whole genome shotgun (WGS) entry which is preliminary data.</text>
</comment>
<proteinExistence type="predicted"/>
<dbReference type="STRING" id="1620.IV67_GL000133"/>
<keyword evidence="2" id="KW-1185">Reference proteome</keyword>
<evidence type="ECO:0000313" key="2">
    <source>
        <dbReference type="Proteomes" id="UP000051673"/>
    </source>
</evidence>
<gene>
    <name evidence="1" type="ORF">IV67_GL000133</name>
</gene>
<dbReference type="Proteomes" id="UP000051673">
    <property type="component" value="Unassembled WGS sequence"/>
</dbReference>
<dbReference type="EMBL" id="JQCD01000024">
    <property type="protein sequence ID" value="KRN76631.1"/>
    <property type="molecule type" value="Genomic_DNA"/>
</dbReference>
<accession>A0A0R2JQ60</accession>
<protein>
    <submittedName>
        <fullName evidence="1">Uncharacterized protein</fullName>
    </submittedName>
</protein>
<dbReference type="AlphaFoldDB" id="A0A0R2JQ60"/>
<dbReference type="OrthoDB" id="2149587at2"/>
<dbReference type="RefSeq" id="WP_057787177.1">
    <property type="nucleotide sequence ID" value="NZ_JQCD01000024.1"/>
</dbReference>
<dbReference type="PATRIC" id="fig|1620.3.peg.138"/>
<reference evidence="1 2" key="1">
    <citation type="journal article" date="2015" name="Genome Announc.">
        <title>Expanding the biotechnology potential of lactobacilli through comparative genomics of 213 strains and associated genera.</title>
        <authorList>
            <person name="Sun Z."/>
            <person name="Harris H.M."/>
            <person name="McCann A."/>
            <person name="Guo C."/>
            <person name="Argimon S."/>
            <person name="Zhang W."/>
            <person name="Yang X."/>
            <person name="Jeffery I.B."/>
            <person name="Cooney J.C."/>
            <person name="Kagawa T.F."/>
            <person name="Liu W."/>
            <person name="Song Y."/>
            <person name="Salvetti E."/>
            <person name="Wrobel A."/>
            <person name="Rasinkangas P."/>
            <person name="Parkhill J."/>
            <person name="Rea M.C."/>
            <person name="O'Sullivan O."/>
            <person name="Ritari J."/>
            <person name="Douillard F.P."/>
            <person name="Paul Ross R."/>
            <person name="Yang R."/>
            <person name="Briner A.E."/>
            <person name="Felis G.E."/>
            <person name="de Vos W.M."/>
            <person name="Barrangou R."/>
            <person name="Klaenhammer T.R."/>
            <person name="Caufield P.W."/>
            <person name="Cui Y."/>
            <person name="Zhang H."/>
            <person name="O'Toole P.W."/>
        </authorList>
    </citation>
    <scope>NUCLEOTIDE SEQUENCE [LARGE SCALE GENOMIC DNA]</scope>
    <source>
        <strain evidence="1 2">DSM 20014</strain>
    </source>
</reference>
<sequence>MVDFKNTLIKNGDQGQMVQTIRKVIQQWQNDAGDIPGKIWIYEENDDTPYAEISDFNNHDHLFEGLVPTNTFFDQLEQQLQTNLNTPNPMLTIVIIDDFESRTWDSQKQHILHTLFTQGPTYKTFTIFANSAFADLTANYHPYFEQIIDLEKEELPYG</sequence>
<organism evidence="1 2">
    <name type="scientific">Weissella minor</name>
    <dbReference type="NCBI Taxonomy" id="1620"/>
    <lineage>
        <taxon>Bacteria</taxon>
        <taxon>Bacillati</taxon>
        <taxon>Bacillota</taxon>
        <taxon>Bacilli</taxon>
        <taxon>Lactobacillales</taxon>
        <taxon>Lactobacillaceae</taxon>
        <taxon>Weissella</taxon>
    </lineage>
</organism>
<evidence type="ECO:0000313" key="1">
    <source>
        <dbReference type="EMBL" id="KRN76631.1"/>
    </source>
</evidence>
<name>A0A0R2JQ60_9LACO</name>